<keyword evidence="1" id="KW-0813">Transport</keyword>
<evidence type="ECO:0000256" key="5">
    <source>
        <dbReference type="ARBA" id="ARBA00023065"/>
    </source>
</evidence>
<sequence length="186" mass="19398">MDFSILLLIALSLSMDAFAVSVGMSLSQKNITKIHALKAGGCFGLFQALMPILGYLLGRGVSVYIARFDHWVAFAVLVAIGIKMIIDSSRGPDGSKNADVFGIKALLVMGVATSIDALAVGIGFALLNVNIVLSALTIGVVTFILSAMGVLAGRKFGPLFEKRASIIGGIVLIGIGLKILLEHLLG</sequence>
<feature type="transmembrane region" description="Helical" evidence="8">
    <location>
        <begin position="164"/>
        <end position="181"/>
    </location>
</feature>
<evidence type="ECO:0000256" key="4">
    <source>
        <dbReference type="ARBA" id="ARBA00022989"/>
    </source>
</evidence>
<evidence type="ECO:0000256" key="1">
    <source>
        <dbReference type="ARBA" id="ARBA00022448"/>
    </source>
</evidence>
<feature type="transmembrane region" description="Helical" evidence="8">
    <location>
        <begin position="35"/>
        <end position="56"/>
    </location>
</feature>
<feature type="transmembrane region" description="Helical" evidence="8">
    <location>
        <begin position="106"/>
        <end position="127"/>
    </location>
</feature>
<keyword evidence="2" id="KW-1003">Cell membrane</keyword>
<dbReference type="HAMAP" id="MF_01521">
    <property type="entry name" value="MntP_pump"/>
    <property type="match status" value="1"/>
</dbReference>
<dbReference type="AlphaFoldDB" id="A0A645BDE7"/>
<evidence type="ECO:0000256" key="7">
    <source>
        <dbReference type="ARBA" id="ARBA00023211"/>
    </source>
</evidence>
<protein>
    <submittedName>
        <fullName evidence="9">Putative manganese efflux pump MntP</fullName>
    </submittedName>
</protein>
<name>A0A645BDE7_9ZZZZ</name>
<keyword evidence="7" id="KW-0464">Manganese</keyword>
<dbReference type="GO" id="GO:0006811">
    <property type="term" value="P:monoatomic ion transport"/>
    <property type="evidence" value="ECO:0007669"/>
    <property type="project" value="UniProtKB-KW"/>
</dbReference>
<keyword evidence="6 8" id="KW-0472">Membrane</keyword>
<keyword evidence="5" id="KW-0406">Ion transport</keyword>
<dbReference type="PANTHER" id="PTHR35529:SF1">
    <property type="entry name" value="MANGANESE EFFLUX PUMP MNTP-RELATED"/>
    <property type="match status" value="1"/>
</dbReference>
<evidence type="ECO:0000313" key="9">
    <source>
        <dbReference type="EMBL" id="MPM63475.1"/>
    </source>
</evidence>
<dbReference type="InterPro" id="IPR003810">
    <property type="entry name" value="Mntp/YtaF"/>
</dbReference>
<keyword evidence="3 8" id="KW-0812">Transmembrane</keyword>
<comment type="caution">
    <text evidence="9">The sequence shown here is derived from an EMBL/GenBank/DDBJ whole genome shotgun (WGS) entry which is preliminary data.</text>
</comment>
<accession>A0A645BDE7</accession>
<evidence type="ECO:0000256" key="2">
    <source>
        <dbReference type="ARBA" id="ARBA00022475"/>
    </source>
</evidence>
<gene>
    <name evidence="9" type="primary">mntP_35</name>
    <name evidence="9" type="ORF">SDC9_110355</name>
</gene>
<dbReference type="Pfam" id="PF02659">
    <property type="entry name" value="Mntp"/>
    <property type="match status" value="1"/>
</dbReference>
<evidence type="ECO:0000256" key="6">
    <source>
        <dbReference type="ARBA" id="ARBA00023136"/>
    </source>
</evidence>
<evidence type="ECO:0000256" key="3">
    <source>
        <dbReference type="ARBA" id="ARBA00022692"/>
    </source>
</evidence>
<reference evidence="9" key="1">
    <citation type="submission" date="2019-08" db="EMBL/GenBank/DDBJ databases">
        <authorList>
            <person name="Kucharzyk K."/>
            <person name="Murdoch R.W."/>
            <person name="Higgins S."/>
            <person name="Loffler F."/>
        </authorList>
    </citation>
    <scope>NUCLEOTIDE SEQUENCE</scope>
</reference>
<feature type="transmembrane region" description="Helical" evidence="8">
    <location>
        <begin position="68"/>
        <end position="86"/>
    </location>
</feature>
<dbReference type="PANTHER" id="PTHR35529">
    <property type="entry name" value="MANGANESE EFFLUX PUMP MNTP-RELATED"/>
    <property type="match status" value="1"/>
</dbReference>
<dbReference type="InterPro" id="IPR022929">
    <property type="entry name" value="Put_MntP"/>
</dbReference>
<feature type="transmembrane region" description="Helical" evidence="8">
    <location>
        <begin position="132"/>
        <end position="152"/>
    </location>
</feature>
<dbReference type="EMBL" id="VSSQ01019435">
    <property type="protein sequence ID" value="MPM63475.1"/>
    <property type="molecule type" value="Genomic_DNA"/>
</dbReference>
<organism evidence="9">
    <name type="scientific">bioreactor metagenome</name>
    <dbReference type="NCBI Taxonomy" id="1076179"/>
    <lineage>
        <taxon>unclassified sequences</taxon>
        <taxon>metagenomes</taxon>
        <taxon>ecological metagenomes</taxon>
    </lineage>
</organism>
<evidence type="ECO:0000256" key="8">
    <source>
        <dbReference type="SAM" id="Phobius"/>
    </source>
</evidence>
<proteinExistence type="inferred from homology"/>
<keyword evidence="4 8" id="KW-1133">Transmembrane helix</keyword>